<dbReference type="EMBL" id="JAHLQT010032117">
    <property type="protein sequence ID" value="KAG7159825.1"/>
    <property type="molecule type" value="Genomic_DNA"/>
</dbReference>
<dbReference type="Proteomes" id="UP000747542">
    <property type="component" value="Unassembled WGS sequence"/>
</dbReference>
<proteinExistence type="predicted"/>
<protein>
    <submittedName>
        <fullName evidence="2">Uncharacterized protein</fullName>
    </submittedName>
</protein>
<keyword evidence="1" id="KW-0472">Membrane</keyword>
<evidence type="ECO:0000313" key="3">
    <source>
        <dbReference type="Proteomes" id="UP000747542"/>
    </source>
</evidence>
<keyword evidence="1" id="KW-1133">Transmembrane helix</keyword>
<feature type="transmembrane region" description="Helical" evidence="1">
    <location>
        <begin position="25"/>
        <end position="45"/>
    </location>
</feature>
<gene>
    <name evidence="2" type="ORF">Hamer_G022207</name>
</gene>
<evidence type="ECO:0000256" key="1">
    <source>
        <dbReference type="SAM" id="Phobius"/>
    </source>
</evidence>
<comment type="caution">
    <text evidence="2">The sequence shown here is derived from an EMBL/GenBank/DDBJ whole genome shotgun (WGS) entry which is preliminary data.</text>
</comment>
<keyword evidence="3" id="KW-1185">Reference proteome</keyword>
<name>A0A8J5JLD1_HOMAM</name>
<organism evidence="2 3">
    <name type="scientific">Homarus americanus</name>
    <name type="common">American lobster</name>
    <dbReference type="NCBI Taxonomy" id="6706"/>
    <lineage>
        <taxon>Eukaryota</taxon>
        <taxon>Metazoa</taxon>
        <taxon>Ecdysozoa</taxon>
        <taxon>Arthropoda</taxon>
        <taxon>Crustacea</taxon>
        <taxon>Multicrustacea</taxon>
        <taxon>Malacostraca</taxon>
        <taxon>Eumalacostraca</taxon>
        <taxon>Eucarida</taxon>
        <taxon>Decapoda</taxon>
        <taxon>Pleocyemata</taxon>
        <taxon>Astacidea</taxon>
        <taxon>Nephropoidea</taxon>
        <taxon>Nephropidae</taxon>
        <taxon>Homarus</taxon>
    </lineage>
</organism>
<keyword evidence="1" id="KW-0812">Transmembrane</keyword>
<sequence>MSAVGRKTLSQLYRQGWAEIPEVMASSYLLLVGVGFMGAASLMYVKKNGDNKRYRFEYTVYRPDDPRIKTIRE</sequence>
<dbReference type="AlphaFoldDB" id="A0A8J5JLD1"/>
<accession>A0A8J5JLD1</accession>
<reference evidence="2" key="1">
    <citation type="journal article" date="2021" name="Sci. Adv.">
        <title>The American lobster genome reveals insights on longevity, neural, and immune adaptations.</title>
        <authorList>
            <person name="Polinski J.M."/>
            <person name="Zimin A.V."/>
            <person name="Clark K.F."/>
            <person name="Kohn A.B."/>
            <person name="Sadowski N."/>
            <person name="Timp W."/>
            <person name="Ptitsyn A."/>
            <person name="Khanna P."/>
            <person name="Romanova D.Y."/>
            <person name="Williams P."/>
            <person name="Greenwood S.J."/>
            <person name="Moroz L.L."/>
            <person name="Walt D.R."/>
            <person name="Bodnar A.G."/>
        </authorList>
    </citation>
    <scope>NUCLEOTIDE SEQUENCE</scope>
    <source>
        <strain evidence="2">GMGI-L3</strain>
    </source>
</reference>
<evidence type="ECO:0000313" key="2">
    <source>
        <dbReference type="EMBL" id="KAG7159825.1"/>
    </source>
</evidence>